<feature type="domain" description="VOC" evidence="1">
    <location>
        <begin position="5"/>
        <end position="127"/>
    </location>
</feature>
<dbReference type="InterPro" id="IPR029068">
    <property type="entry name" value="Glyas_Bleomycin-R_OHBP_Dase"/>
</dbReference>
<gene>
    <name evidence="2" type="ORF">GCM10011611_11000</name>
</gene>
<evidence type="ECO:0000259" key="1">
    <source>
        <dbReference type="PROSITE" id="PS51819"/>
    </source>
</evidence>
<dbReference type="PANTHER" id="PTHR35006:SF4">
    <property type="entry name" value="BLR7706 PROTEIN"/>
    <property type="match status" value="1"/>
</dbReference>
<protein>
    <submittedName>
        <fullName evidence="2">Glyoxalase</fullName>
    </submittedName>
</protein>
<reference evidence="2" key="1">
    <citation type="journal article" date="2014" name="Int. J. Syst. Evol. Microbiol.">
        <title>Complete genome sequence of Corynebacterium casei LMG S-19264T (=DSM 44701T), isolated from a smear-ripened cheese.</title>
        <authorList>
            <consortium name="US DOE Joint Genome Institute (JGI-PGF)"/>
            <person name="Walter F."/>
            <person name="Albersmeier A."/>
            <person name="Kalinowski J."/>
            <person name="Ruckert C."/>
        </authorList>
    </citation>
    <scope>NUCLEOTIDE SEQUENCE</scope>
    <source>
        <strain evidence="2">CGMCC 1.15725</strain>
    </source>
</reference>
<dbReference type="RefSeq" id="WP_229743507.1">
    <property type="nucleotide sequence ID" value="NZ_BMJQ01000002.1"/>
</dbReference>
<dbReference type="CDD" id="cd07262">
    <property type="entry name" value="VOC_like"/>
    <property type="match status" value="1"/>
</dbReference>
<reference evidence="2" key="2">
    <citation type="submission" date="2020-09" db="EMBL/GenBank/DDBJ databases">
        <authorList>
            <person name="Sun Q."/>
            <person name="Zhou Y."/>
        </authorList>
    </citation>
    <scope>NUCLEOTIDE SEQUENCE</scope>
    <source>
        <strain evidence="2">CGMCC 1.15725</strain>
    </source>
</reference>
<evidence type="ECO:0000313" key="3">
    <source>
        <dbReference type="Proteomes" id="UP000646365"/>
    </source>
</evidence>
<proteinExistence type="predicted"/>
<sequence>MPPTLFSHLSLGVTDLARSIAFYDAVMAALGGVRCFTGPVSVGYGPTMDKEDLALKLRPGSDVTPRPGFHLAFAADSREMVDRFYAAALSHGGKDDGPPGLRPYYGPTYYAAFVIDPDGHRLEAVHQ</sequence>
<accession>A0A8J2YQX6</accession>
<dbReference type="EMBL" id="BMJQ01000002">
    <property type="protein sequence ID" value="GGF07352.1"/>
    <property type="molecule type" value="Genomic_DNA"/>
</dbReference>
<dbReference type="Proteomes" id="UP000646365">
    <property type="component" value="Unassembled WGS sequence"/>
</dbReference>
<dbReference type="Pfam" id="PF00903">
    <property type="entry name" value="Glyoxalase"/>
    <property type="match status" value="1"/>
</dbReference>
<dbReference type="PANTHER" id="PTHR35006">
    <property type="entry name" value="GLYOXALASE FAMILY PROTEIN (AFU_ORTHOLOGUE AFUA_5G14830)"/>
    <property type="match status" value="1"/>
</dbReference>
<dbReference type="SUPFAM" id="SSF54593">
    <property type="entry name" value="Glyoxalase/Bleomycin resistance protein/Dihydroxybiphenyl dioxygenase"/>
    <property type="match status" value="1"/>
</dbReference>
<comment type="caution">
    <text evidence="2">The sequence shown here is derived from an EMBL/GenBank/DDBJ whole genome shotgun (WGS) entry which is preliminary data.</text>
</comment>
<organism evidence="2 3">
    <name type="scientific">Aliidongia dinghuensis</name>
    <dbReference type="NCBI Taxonomy" id="1867774"/>
    <lineage>
        <taxon>Bacteria</taxon>
        <taxon>Pseudomonadati</taxon>
        <taxon>Pseudomonadota</taxon>
        <taxon>Alphaproteobacteria</taxon>
        <taxon>Rhodospirillales</taxon>
        <taxon>Dongiaceae</taxon>
        <taxon>Aliidongia</taxon>
    </lineage>
</organism>
<dbReference type="PROSITE" id="PS51819">
    <property type="entry name" value="VOC"/>
    <property type="match status" value="1"/>
</dbReference>
<dbReference type="AlphaFoldDB" id="A0A8J2YQX6"/>
<name>A0A8J2YQX6_9PROT</name>
<dbReference type="InterPro" id="IPR004360">
    <property type="entry name" value="Glyas_Fos-R_dOase_dom"/>
</dbReference>
<keyword evidence="3" id="KW-1185">Reference proteome</keyword>
<dbReference type="InterPro" id="IPR037523">
    <property type="entry name" value="VOC_core"/>
</dbReference>
<evidence type="ECO:0000313" key="2">
    <source>
        <dbReference type="EMBL" id="GGF07352.1"/>
    </source>
</evidence>
<dbReference type="Gene3D" id="3.10.180.10">
    <property type="entry name" value="2,3-Dihydroxybiphenyl 1,2-Dioxygenase, domain 1"/>
    <property type="match status" value="1"/>
</dbReference>